<dbReference type="InterPro" id="IPR001179">
    <property type="entry name" value="PPIase_FKBP_dom"/>
</dbReference>
<comment type="caution">
    <text evidence="10">The sequence shown here is derived from an EMBL/GenBank/DDBJ whole genome shotgun (WGS) entry which is preliminary data.</text>
</comment>
<dbReference type="Proteomes" id="UP001146793">
    <property type="component" value="Unassembled WGS sequence"/>
</dbReference>
<keyword evidence="6 7" id="KW-0413">Isomerase</keyword>
<protein>
    <recommendedName>
        <fullName evidence="2 7">peptidylprolyl isomerase</fullName>
        <ecNumber evidence="2 7">5.2.1.8</ecNumber>
    </recommendedName>
</protein>
<accession>A0AAV7ZA37</accession>
<evidence type="ECO:0000256" key="3">
    <source>
        <dbReference type="ARBA" id="ARBA00022737"/>
    </source>
</evidence>
<evidence type="ECO:0000256" key="5">
    <source>
        <dbReference type="ARBA" id="ARBA00023110"/>
    </source>
</evidence>
<reference evidence="10" key="1">
    <citation type="submission" date="2022-08" db="EMBL/GenBank/DDBJ databases">
        <title>Novel sulphate-reducing endosymbionts in the free-living metamonad Anaeramoeba.</title>
        <authorList>
            <person name="Jerlstrom-Hultqvist J."/>
            <person name="Cepicka I."/>
            <person name="Gallot-Lavallee L."/>
            <person name="Salas-Leiva D."/>
            <person name="Curtis B.A."/>
            <person name="Zahonova K."/>
            <person name="Pipaliya S."/>
            <person name="Dacks J."/>
            <person name="Roger A.J."/>
        </authorList>
    </citation>
    <scope>NUCLEOTIDE SEQUENCE</scope>
    <source>
        <strain evidence="10">Busselton2</strain>
    </source>
</reference>
<evidence type="ECO:0000256" key="1">
    <source>
        <dbReference type="ARBA" id="ARBA00000971"/>
    </source>
</evidence>
<feature type="domain" description="PPIase FKBP-type" evidence="9">
    <location>
        <begin position="29"/>
        <end position="117"/>
    </location>
</feature>
<dbReference type="InterPro" id="IPR046357">
    <property type="entry name" value="PPIase_dom_sf"/>
</dbReference>
<dbReference type="SMART" id="SM00028">
    <property type="entry name" value="TPR"/>
    <property type="match status" value="3"/>
</dbReference>
<evidence type="ECO:0000256" key="7">
    <source>
        <dbReference type="PROSITE-ProRule" id="PRU00277"/>
    </source>
</evidence>
<evidence type="ECO:0000313" key="11">
    <source>
        <dbReference type="Proteomes" id="UP001146793"/>
    </source>
</evidence>
<dbReference type="SUPFAM" id="SSF54534">
    <property type="entry name" value="FKBP-like"/>
    <property type="match status" value="1"/>
</dbReference>
<dbReference type="GO" id="GO:0003755">
    <property type="term" value="F:peptidyl-prolyl cis-trans isomerase activity"/>
    <property type="evidence" value="ECO:0007669"/>
    <property type="project" value="UniProtKB-KW"/>
</dbReference>
<sequence length="279" mass="32317">MSQEIIQLHNNQIQKKIIKEGNGEFPTKLSTVVIKYEATTLDGKLFDSTRFRKGNFKFQVGFHRVIEGLEIGILTMKQNEISIFTIAPDLAYGAEHVGTVVEPNTTVVFEIELLSIDKTNDLESKFNLLNDTKSEGNTLFKEGQYDPAIVKYEKCLELMKLFPRTVLTEEEKEKIFEAKKTNLSNISMALIKLKKYQISLKYCEEVLKTDPENEKAIYRKGICIGEEGDFKKAIEILTNAYNLNPKNNSFKIKIKYFQNRIKKDQERRKQMQKNLLKKK</sequence>
<evidence type="ECO:0000256" key="4">
    <source>
        <dbReference type="ARBA" id="ARBA00022803"/>
    </source>
</evidence>
<dbReference type="AlphaFoldDB" id="A0AAV7ZA37"/>
<dbReference type="SUPFAM" id="SSF48452">
    <property type="entry name" value="TPR-like"/>
    <property type="match status" value="1"/>
</dbReference>
<keyword evidence="4 8" id="KW-0802">TPR repeat</keyword>
<gene>
    <name evidence="10" type="ORF">M0812_14576</name>
</gene>
<comment type="catalytic activity">
    <reaction evidence="1 7">
        <text>[protein]-peptidylproline (omega=180) = [protein]-peptidylproline (omega=0)</text>
        <dbReference type="Rhea" id="RHEA:16237"/>
        <dbReference type="Rhea" id="RHEA-COMP:10747"/>
        <dbReference type="Rhea" id="RHEA-COMP:10748"/>
        <dbReference type="ChEBI" id="CHEBI:83833"/>
        <dbReference type="ChEBI" id="CHEBI:83834"/>
        <dbReference type="EC" id="5.2.1.8"/>
    </reaction>
</comment>
<organism evidence="10 11">
    <name type="scientific">Anaeramoeba flamelloides</name>
    <dbReference type="NCBI Taxonomy" id="1746091"/>
    <lineage>
        <taxon>Eukaryota</taxon>
        <taxon>Metamonada</taxon>
        <taxon>Anaeramoebidae</taxon>
        <taxon>Anaeramoeba</taxon>
    </lineage>
</organism>
<dbReference type="Gene3D" id="3.10.50.40">
    <property type="match status" value="1"/>
</dbReference>
<evidence type="ECO:0000256" key="2">
    <source>
        <dbReference type="ARBA" id="ARBA00013194"/>
    </source>
</evidence>
<dbReference type="EC" id="5.2.1.8" evidence="2 7"/>
<dbReference type="Gene3D" id="1.25.40.10">
    <property type="entry name" value="Tetratricopeptide repeat domain"/>
    <property type="match status" value="1"/>
</dbReference>
<dbReference type="PANTHER" id="PTHR46512">
    <property type="entry name" value="PEPTIDYLPROLYL ISOMERASE"/>
    <property type="match status" value="1"/>
</dbReference>
<evidence type="ECO:0000313" key="10">
    <source>
        <dbReference type="EMBL" id="KAJ3438568.1"/>
    </source>
</evidence>
<dbReference type="InterPro" id="IPR050754">
    <property type="entry name" value="FKBP4/5/8-like"/>
</dbReference>
<evidence type="ECO:0000256" key="8">
    <source>
        <dbReference type="PROSITE-ProRule" id="PRU00339"/>
    </source>
</evidence>
<evidence type="ECO:0000256" key="6">
    <source>
        <dbReference type="ARBA" id="ARBA00023235"/>
    </source>
</evidence>
<dbReference type="PANTHER" id="PTHR46512:SF9">
    <property type="entry name" value="PEPTIDYLPROLYL ISOMERASE"/>
    <property type="match status" value="1"/>
</dbReference>
<dbReference type="InterPro" id="IPR011990">
    <property type="entry name" value="TPR-like_helical_dom_sf"/>
</dbReference>
<feature type="repeat" description="TPR" evidence="8">
    <location>
        <begin position="214"/>
        <end position="247"/>
    </location>
</feature>
<keyword evidence="3" id="KW-0677">Repeat</keyword>
<dbReference type="Pfam" id="PF00254">
    <property type="entry name" value="FKBP_C"/>
    <property type="match status" value="1"/>
</dbReference>
<dbReference type="PROSITE" id="PS50005">
    <property type="entry name" value="TPR"/>
    <property type="match status" value="1"/>
</dbReference>
<dbReference type="Pfam" id="PF13181">
    <property type="entry name" value="TPR_8"/>
    <property type="match status" value="1"/>
</dbReference>
<dbReference type="PROSITE" id="PS50059">
    <property type="entry name" value="FKBP_PPIASE"/>
    <property type="match status" value="1"/>
</dbReference>
<dbReference type="InterPro" id="IPR019734">
    <property type="entry name" value="TPR_rpt"/>
</dbReference>
<dbReference type="EMBL" id="JANTQA010000032">
    <property type="protein sequence ID" value="KAJ3438568.1"/>
    <property type="molecule type" value="Genomic_DNA"/>
</dbReference>
<name>A0AAV7ZA37_9EUKA</name>
<keyword evidence="5 7" id="KW-0697">Rotamase</keyword>
<evidence type="ECO:0000259" key="9">
    <source>
        <dbReference type="PROSITE" id="PS50059"/>
    </source>
</evidence>
<proteinExistence type="predicted"/>